<feature type="region of interest" description="Disordered" evidence="1">
    <location>
        <begin position="19"/>
        <end position="142"/>
    </location>
</feature>
<dbReference type="Proteomes" id="UP000323067">
    <property type="component" value="Chromosome vi"/>
</dbReference>
<evidence type="ECO:0000313" key="2">
    <source>
        <dbReference type="EMBL" id="ATY61024.1"/>
    </source>
</evidence>
<protein>
    <submittedName>
        <fullName evidence="2">Uncharacterized protein</fullName>
    </submittedName>
</protein>
<dbReference type="EMBL" id="CP023323">
    <property type="protein sequence ID" value="ATY61024.1"/>
    <property type="molecule type" value="Genomic_DNA"/>
</dbReference>
<proteinExistence type="predicted"/>
<feature type="compositionally biased region" description="Basic and acidic residues" evidence="1">
    <location>
        <begin position="92"/>
        <end position="102"/>
    </location>
</feature>
<dbReference type="OrthoDB" id="4850431at2759"/>
<feature type="compositionally biased region" description="Basic residues" evidence="1">
    <location>
        <begin position="52"/>
        <end position="74"/>
    </location>
</feature>
<gene>
    <name evidence="2" type="ORF">A9K55_006477</name>
</gene>
<dbReference type="VEuPathDB" id="FungiDB:A9K55_006477"/>
<feature type="compositionally biased region" description="Basic and acidic residues" evidence="1">
    <location>
        <begin position="34"/>
        <end position="45"/>
    </location>
</feature>
<name>A0A2H4SD40_CORMI</name>
<dbReference type="AlphaFoldDB" id="A0A2H4SD40"/>
<reference evidence="2 3" key="1">
    <citation type="journal article" date="2017" name="BMC Genomics">
        <title>Chromosome level assembly and secondary metabolite potential of the parasitic fungus Cordyceps militaris.</title>
        <authorList>
            <person name="Kramer G.J."/>
            <person name="Nodwell J.R."/>
        </authorList>
    </citation>
    <scope>NUCLEOTIDE SEQUENCE [LARGE SCALE GENOMIC DNA]</scope>
    <source>
        <strain evidence="2 3">ATCC 34164</strain>
    </source>
</reference>
<sequence>MTASRTSDVGYLEMALPNTADLDMRGRKRHRSLTRPEIRALRTTEESSTLRGRSRHRSISPHRSQTRSRARSRARSPVPLTSNALRLAYHARQREARRDHCPSRAASPHPTEPPYRRQQRTKSRNRPALMELRQMTKTSESG</sequence>
<accession>A0A2H4SD40</accession>
<evidence type="ECO:0000256" key="1">
    <source>
        <dbReference type="SAM" id="MobiDB-lite"/>
    </source>
</evidence>
<evidence type="ECO:0000313" key="3">
    <source>
        <dbReference type="Proteomes" id="UP000323067"/>
    </source>
</evidence>
<organism evidence="2 3">
    <name type="scientific">Cordyceps militaris</name>
    <name type="common">Caterpillar fungus</name>
    <name type="synonym">Clavaria militaris</name>
    <dbReference type="NCBI Taxonomy" id="73501"/>
    <lineage>
        <taxon>Eukaryota</taxon>
        <taxon>Fungi</taxon>
        <taxon>Dikarya</taxon>
        <taxon>Ascomycota</taxon>
        <taxon>Pezizomycotina</taxon>
        <taxon>Sordariomycetes</taxon>
        <taxon>Hypocreomycetidae</taxon>
        <taxon>Hypocreales</taxon>
        <taxon>Cordycipitaceae</taxon>
        <taxon>Cordyceps</taxon>
    </lineage>
</organism>